<reference evidence="2" key="1">
    <citation type="journal article" date="2020" name="Nature">
        <title>Giant virus diversity and host interactions through global metagenomics.</title>
        <authorList>
            <person name="Schulz F."/>
            <person name="Roux S."/>
            <person name="Paez-Espino D."/>
            <person name="Jungbluth S."/>
            <person name="Walsh D.A."/>
            <person name="Denef V.J."/>
            <person name="McMahon K.D."/>
            <person name="Konstantinidis K.T."/>
            <person name="Eloe-Fadrosh E.A."/>
            <person name="Kyrpides N.C."/>
            <person name="Woyke T."/>
        </authorList>
    </citation>
    <scope>NUCLEOTIDE SEQUENCE</scope>
    <source>
        <strain evidence="2">GVMAG-M-3300009180-1</strain>
    </source>
</reference>
<accession>A0A6C0F340</accession>
<feature type="region of interest" description="Disordered" evidence="1">
    <location>
        <begin position="1"/>
        <end position="98"/>
    </location>
</feature>
<dbReference type="SUPFAM" id="SSF57850">
    <property type="entry name" value="RING/U-box"/>
    <property type="match status" value="1"/>
</dbReference>
<feature type="compositionally biased region" description="Basic residues" evidence="1">
    <location>
        <begin position="1"/>
        <end position="32"/>
    </location>
</feature>
<evidence type="ECO:0000256" key="1">
    <source>
        <dbReference type="SAM" id="MobiDB-lite"/>
    </source>
</evidence>
<dbReference type="Gene3D" id="3.30.40.10">
    <property type="entry name" value="Zinc/RING finger domain, C3HC4 (zinc finger)"/>
    <property type="match status" value="1"/>
</dbReference>
<feature type="compositionally biased region" description="Pro residues" evidence="1">
    <location>
        <begin position="458"/>
        <end position="469"/>
    </location>
</feature>
<dbReference type="InterPro" id="IPR013083">
    <property type="entry name" value="Znf_RING/FYVE/PHD"/>
</dbReference>
<feature type="region of interest" description="Disordered" evidence="1">
    <location>
        <begin position="183"/>
        <end position="203"/>
    </location>
</feature>
<protein>
    <recommendedName>
        <fullName evidence="3">RING-CH-type domain-containing protein</fullName>
    </recommendedName>
</protein>
<dbReference type="EMBL" id="MN739011">
    <property type="protein sequence ID" value="QHT34959.1"/>
    <property type="molecule type" value="Genomic_DNA"/>
</dbReference>
<evidence type="ECO:0008006" key="3">
    <source>
        <dbReference type="Google" id="ProtNLM"/>
    </source>
</evidence>
<feature type="compositionally biased region" description="Basic and acidic residues" evidence="1">
    <location>
        <begin position="78"/>
        <end position="98"/>
    </location>
</feature>
<dbReference type="AlphaFoldDB" id="A0A6C0F340"/>
<feature type="compositionally biased region" description="Low complexity" evidence="1">
    <location>
        <begin position="38"/>
        <end position="49"/>
    </location>
</feature>
<organism evidence="2">
    <name type="scientific">viral metagenome</name>
    <dbReference type="NCBI Taxonomy" id="1070528"/>
    <lineage>
        <taxon>unclassified sequences</taxon>
        <taxon>metagenomes</taxon>
        <taxon>organismal metagenomes</taxon>
    </lineage>
</organism>
<sequence length="481" mass="54102">MKKIQTQTKTKKNKNKNKRGSHKNRVHKKTIRKGGMFSALRSLLGRSSAPGAVRGEVLPPAAPGAGMEVVLPPAAPGDGDKRKRQEEEPPPDSGDKRKREEEQVCWVCLETFSEDNIRKFGPKIGCIGTKPHYAHRNCVSQWCDTLIKYNDGLCRCGTCQALINLPENIINAKFILPVPPYPDRVPGDENNGKRPPIVDDPNPEEAKVPIIFQGLEDKLNAGDLNVIQYFMNAQDNIGIVITRADLGPEDVSISIRNAIITRATAGDEYALNVLERLANKGYNFAINFFKARATAGDADALDIIVRCAIRFNSTPLEQFIYYGPRTLQPGEIQITKNRKGFIILAPPDDNPNSAMSKFSDKLRRWSEDCFLTETEIIKLKIIMLREWWEYKDGSNLPLGWYTKKIYNIARHFFLRDLNAIKPEYNKNILTKPGTILHDDDDYNNAGFRIPVWVSQEELPPPPPPPPPPRGDYDSDINSDSD</sequence>
<feature type="region of interest" description="Disordered" evidence="1">
    <location>
        <begin position="453"/>
        <end position="481"/>
    </location>
</feature>
<name>A0A6C0F340_9ZZZZ</name>
<evidence type="ECO:0000313" key="2">
    <source>
        <dbReference type="EMBL" id="QHT34959.1"/>
    </source>
</evidence>
<proteinExistence type="predicted"/>